<evidence type="ECO:0000313" key="3">
    <source>
        <dbReference type="Proteomes" id="UP001497457"/>
    </source>
</evidence>
<dbReference type="PANTHER" id="PTHR47477">
    <property type="entry name" value="TNF RECEPTOR-ASSOCIATED FACTOR HOMOLOG 1A"/>
    <property type="match status" value="1"/>
</dbReference>
<dbReference type="PROSITE" id="PS50144">
    <property type="entry name" value="MATH"/>
    <property type="match status" value="1"/>
</dbReference>
<accession>A0ABC9B0M4</accession>
<protein>
    <recommendedName>
        <fullName evidence="1">MATH domain-containing protein</fullName>
    </recommendedName>
</protein>
<dbReference type="Proteomes" id="UP001497457">
    <property type="component" value="Chromosome 23rd"/>
</dbReference>
<gene>
    <name evidence="2" type="ORF">URODEC1_LOCUS59450</name>
</gene>
<dbReference type="EMBL" id="OZ075133">
    <property type="protein sequence ID" value="CAL4988863.1"/>
    <property type="molecule type" value="Genomic_DNA"/>
</dbReference>
<dbReference type="InterPro" id="IPR055327">
    <property type="entry name" value="TRAF1A/B"/>
</dbReference>
<keyword evidence="3" id="KW-1185">Reference proteome</keyword>
<organism evidence="2 3">
    <name type="scientific">Urochloa decumbens</name>
    <dbReference type="NCBI Taxonomy" id="240449"/>
    <lineage>
        <taxon>Eukaryota</taxon>
        <taxon>Viridiplantae</taxon>
        <taxon>Streptophyta</taxon>
        <taxon>Embryophyta</taxon>
        <taxon>Tracheophyta</taxon>
        <taxon>Spermatophyta</taxon>
        <taxon>Magnoliopsida</taxon>
        <taxon>Liliopsida</taxon>
        <taxon>Poales</taxon>
        <taxon>Poaceae</taxon>
        <taxon>PACMAD clade</taxon>
        <taxon>Panicoideae</taxon>
        <taxon>Panicodae</taxon>
        <taxon>Paniceae</taxon>
        <taxon>Melinidinae</taxon>
        <taxon>Urochloa</taxon>
    </lineage>
</organism>
<reference evidence="2" key="1">
    <citation type="submission" date="2024-10" db="EMBL/GenBank/DDBJ databases">
        <authorList>
            <person name="Ryan C."/>
        </authorList>
    </citation>
    <scope>NUCLEOTIDE SEQUENCE [LARGE SCALE GENOMIC DNA]</scope>
</reference>
<dbReference type="PANTHER" id="PTHR47477:SF8">
    <property type="entry name" value="TNF RECEPTOR-ASSOCIATED FACTOR HOMOLOG 1A"/>
    <property type="match status" value="1"/>
</dbReference>
<dbReference type="SUPFAM" id="SSF49599">
    <property type="entry name" value="TRAF domain-like"/>
    <property type="match status" value="1"/>
</dbReference>
<dbReference type="InterPro" id="IPR002083">
    <property type="entry name" value="MATH/TRAF_dom"/>
</dbReference>
<dbReference type="Gene3D" id="2.60.210.10">
    <property type="entry name" value="Apoptosis, Tumor Necrosis Factor Receptor Associated Protein 2, Chain A"/>
    <property type="match status" value="1"/>
</dbReference>
<evidence type="ECO:0000259" key="1">
    <source>
        <dbReference type="PROSITE" id="PS50144"/>
    </source>
</evidence>
<name>A0ABC9B0M4_9POAL</name>
<dbReference type="InterPro" id="IPR008974">
    <property type="entry name" value="TRAF-like"/>
</dbReference>
<sequence>MAARSSSTEELLSTDQLQIHGTRLDSPAYCWDDTDDDDDDCGPKPRELYGTFMWTIDNFSQIDNKELRSNLFDVGGHKWERVDRPFRCLDEPYRRELSRVYLTNVETIVQQFIDERKRKIRKSIDDERIWSRLSAFWLGTDPSTRQQLTRENTDTILRLLVKYFFVEKEVTSTLLMDSLYAGLKVMKQVCKNTEDMVDIQWPGKYDSRSSPVVIIDKDNDMFVLAGDVILLLERVALLDSGSHQPSADCRSSENSTKEVYTLAQVRAGVAFDDTLKQACRHLAAFSMDGSKGSQDLSNTSPENDDVRLIKLGWMALEFFFLAHVFSCIEAVHQEAMALKLQEELIEDEERKKK</sequence>
<feature type="domain" description="MATH" evidence="1">
    <location>
        <begin position="49"/>
        <end position="79"/>
    </location>
</feature>
<evidence type="ECO:0000313" key="2">
    <source>
        <dbReference type="EMBL" id="CAL4988863.1"/>
    </source>
</evidence>
<dbReference type="AlphaFoldDB" id="A0ABC9B0M4"/>
<proteinExistence type="predicted"/>
<dbReference type="CDD" id="cd00121">
    <property type="entry name" value="MATH"/>
    <property type="match status" value="1"/>
</dbReference>